<feature type="region of interest" description="Disordered" evidence="11">
    <location>
        <begin position="490"/>
        <end position="611"/>
    </location>
</feature>
<feature type="compositionally biased region" description="Polar residues" evidence="11">
    <location>
        <begin position="867"/>
        <end position="877"/>
    </location>
</feature>
<evidence type="ECO:0000256" key="2">
    <source>
        <dbReference type="ARBA" id="ARBA00022723"/>
    </source>
</evidence>
<organism evidence="13 14">
    <name type="scientific">Folsomia candida</name>
    <name type="common">Springtail</name>
    <dbReference type="NCBI Taxonomy" id="158441"/>
    <lineage>
        <taxon>Eukaryota</taxon>
        <taxon>Metazoa</taxon>
        <taxon>Ecdysozoa</taxon>
        <taxon>Arthropoda</taxon>
        <taxon>Hexapoda</taxon>
        <taxon>Collembola</taxon>
        <taxon>Entomobryomorpha</taxon>
        <taxon>Isotomoidea</taxon>
        <taxon>Isotomidae</taxon>
        <taxon>Proisotominae</taxon>
        <taxon>Folsomia</taxon>
    </lineage>
</organism>
<keyword evidence="4 10" id="KW-0863">Zinc-finger</keyword>
<feature type="region of interest" description="Disordered" evidence="11">
    <location>
        <begin position="291"/>
        <end position="334"/>
    </location>
</feature>
<evidence type="ECO:0000259" key="12">
    <source>
        <dbReference type="PROSITE" id="PS50157"/>
    </source>
</evidence>
<dbReference type="GO" id="GO:0000981">
    <property type="term" value="F:DNA-binding transcription factor activity, RNA polymerase II-specific"/>
    <property type="evidence" value="ECO:0007669"/>
    <property type="project" value="TreeGrafter"/>
</dbReference>
<dbReference type="SMART" id="SM00384">
    <property type="entry name" value="AT_hook"/>
    <property type="match status" value="3"/>
</dbReference>
<feature type="compositionally biased region" description="Basic residues" evidence="11">
    <location>
        <begin position="518"/>
        <end position="530"/>
    </location>
</feature>
<dbReference type="SMART" id="SM00355">
    <property type="entry name" value="ZnF_C2H2"/>
    <property type="match status" value="10"/>
</dbReference>
<feature type="compositionally biased region" description="Acidic residues" evidence="11">
    <location>
        <begin position="1410"/>
        <end position="1423"/>
    </location>
</feature>
<dbReference type="InterPro" id="IPR036236">
    <property type="entry name" value="Znf_C2H2_sf"/>
</dbReference>
<feature type="compositionally biased region" description="Basic residues" evidence="11">
    <location>
        <begin position="995"/>
        <end position="1006"/>
    </location>
</feature>
<feature type="region of interest" description="Disordered" evidence="11">
    <location>
        <begin position="626"/>
        <end position="907"/>
    </location>
</feature>
<dbReference type="Gene3D" id="3.30.160.60">
    <property type="entry name" value="Classic Zinc Finger"/>
    <property type="match status" value="6"/>
</dbReference>
<keyword evidence="9" id="KW-0539">Nucleus</keyword>
<dbReference type="Proteomes" id="UP000198287">
    <property type="component" value="Unassembled WGS sequence"/>
</dbReference>
<dbReference type="PANTHER" id="PTHR24384">
    <property type="entry name" value="FINGER PUTATIVE TRANSCRIPTION FACTOR FAMILY-RELATED"/>
    <property type="match status" value="1"/>
</dbReference>
<evidence type="ECO:0000256" key="9">
    <source>
        <dbReference type="ARBA" id="ARBA00023242"/>
    </source>
</evidence>
<comment type="caution">
    <text evidence="13">The sequence shown here is derived from an EMBL/GenBank/DDBJ whole genome shotgun (WGS) entry which is preliminary data.</text>
</comment>
<evidence type="ECO:0000256" key="5">
    <source>
        <dbReference type="ARBA" id="ARBA00022833"/>
    </source>
</evidence>
<feature type="compositionally biased region" description="Polar residues" evidence="11">
    <location>
        <begin position="846"/>
        <end position="859"/>
    </location>
</feature>
<dbReference type="Pfam" id="PF00096">
    <property type="entry name" value="zf-C2H2"/>
    <property type="match status" value="3"/>
</dbReference>
<feature type="compositionally biased region" description="Acidic residues" evidence="11">
    <location>
        <begin position="740"/>
        <end position="753"/>
    </location>
</feature>
<dbReference type="InterPro" id="IPR013087">
    <property type="entry name" value="Znf_C2H2_type"/>
</dbReference>
<dbReference type="GO" id="GO:0008270">
    <property type="term" value="F:zinc ion binding"/>
    <property type="evidence" value="ECO:0007669"/>
    <property type="project" value="UniProtKB-KW"/>
</dbReference>
<feature type="domain" description="C2H2-type" evidence="12">
    <location>
        <begin position="1095"/>
        <end position="1118"/>
    </location>
</feature>
<feature type="domain" description="C2H2-type" evidence="12">
    <location>
        <begin position="1037"/>
        <end position="1064"/>
    </location>
</feature>
<feature type="compositionally biased region" description="Low complexity" evidence="11">
    <location>
        <begin position="386"/>
        <end position="399"/>
    </location>
</feature>
<evidence type="ECO:0000313" key="14">
    <source>
        <dbReference type="Proteomes" id="UP000198287"/>
    </source>
</evidence>
<evidence type="ECO:0000256" key="8">
    <source>
        <dbReference type="ARBA" id="ARBA00023163"/>
    </source>
</evidence>
<evidence type="ECO:0000256" key="3">
    <source>
        <dbReference type="ARBA" id="ARBA00022737"/>
    </source>
</evidence>
<gene>
    <name evidence="13" type="ORF">Fcan01_14289</name>
</gene>
<feature type="domain" description="C2H2-type" evidence="12">
    <location>
        <begin position="1284"/>
        <end position="1307"/>
    </location>
</feature>
<dbReference type="OMA" id="QHEANSP"/>
<name>A0A226DZU5_FOLCA</name>
<dbReference type="SUPFAM" id="SSF57667">
    <property type="entry name" value="beta-beta-alpha zinc fingers"/>
    <property type="match status" value="4"/>
</dbReference>
<feature type="compositionally biased region" description="Polar residues" evidence="11">
    <location>
        <begin position="1558"/>
        <end position="1568"/>
    </location>
</feature>
<feature type="region of interest" description="Disordered" evidence="11">
    <location>
        <begin position="157"/>
        <end position="186"/>
    </location>
</feature>
<dbReference type="GO" id="GO:0000978">
    <property type="term" value="F:RNA polymerase II cis-regulatory region sequence-specific DNA binding"/>
    <property type="evidence" value="ECO:0007669"/>
    <property type="project" value="TreeGrafter"/>
</dbReference>
<dbReference type="FunFam" id="3.30.160.60:FF:000100">
    <property type="entry name" value="Zinc finger 45-like"/>
    <property type="match status" value="1"/>
</dbReference>
<feature type="region of interest" description="Disordered" evidence="11">
    <location>
        <begin position="423"/>
        <end position="475"/>
    </location>
</feature>
<comment type="subcellular location">
    <subcellularLocation>
        <location evidence="1">Nucleus</location>
    </subcellularLocation>
</comment>
<feature type="domain" description="C2H2-type" evidence="12">
    <location>
        <begin position="1227"/>
        <end position="1255"/>
    </location>
</feature>
<dbReference type="PROSITE" id="PS50157">
    <property type="entry name" value="ZINC_FINGER_C2H2_2"/>
    <property type="match status" value="8"/>
</dbReference>
<feature type="compositionally biased region" description="Low complexity" evidence="11">
    <location>
        <begin position="305"/>
        <end position="314"/>
    </location>
</feature>
<sequence>MSRSIKNMTVSTSTSEDDSEATGSESEGGTVVTISCQEEECDTCDADIDALPVFLNEFGRSHDKCLVCDGQISGKENGVDLGTIKAHKEICIKSILPDVQVQSSVLDKSYPFCKDCTDSKVARLTDLYRQLLVLQETFDDVRFLIVQGIIKNFVKERPTGDEESVGEKDNHRDKTEKKTDKKRHGDRDGDKLFQYWKRYATYPKKMDEEENFPDIQIGKVQSYYRGNVMFVPLPIPTSPETSDGEVRIKTEPVETSDQETFNELLNGNAVEPPSSPIMPSVGVRDALLSQHEANSPPQSPMIGFSTPGSTSPSSESDDNLGLSTPKSKPAGKQVSSVNHSFLLPDASAHSLTSGRNKKRSLTRKVLLDSKTRLEILRQRNKTKKYGNNTSTDSDSSSGSFFNRALKAKRKAIRTLGSLGIDHVSKVKKKRKKTGKKTRRRRIGFTTAHHHNHNIAPTCDTTGEGPKTATTAASDQLSSMPILMKIKEELASFSSSSSSGGESPTSNNYPEHPPTLSIIRRKSTRTVKRKVRNDYVTITKPATRQGGRKTRKSDNQAAHPTARKSTSKLPPRIRNGKLGMGNRTPPKKKNNVGKKEQRQHMCSSSSGEEVEEEDDMLNLFKCTPNITEGNQRDVKIPDFNRSGSKNIRTRKKGPHSKNVNKFDDDDQPNIYTDEDGTDYYEVPPPNYFIDDEENSYSNSRSPSPRKKQRRSFQYTQEAEAEEEEDDEEEYESEVEEKNPPDGDEDSSDDYEIGIDVENIAALCGKKRKRIKSEPPPPQQKSKRSSNKTKPTTTTITTTNAKTKNNDNQQNGKGLGRGRPRKVLTPEEEEKHKKDALEKRPRGRPRKNQTPSSVPTNTTQQEKVKKSPKTINPSPGTTKQKIKKERVSVKSEPRLPPSPPMIPGDDVVDLTTPTNVSAFSTLLTQTVRSLVQNVDPSPSPTRRYGSRNLGGALPPYSAQLKTSPKDEGALFSDYDDGDDFAPAVSDAESYGSAERKSRSRTRKPRVKKPKADKSADSTAAASSTSKSPGGSAGRQKHPKMCSVCGKILVSSWNLTVHMRTHTDNRPYPCTEAGCTLRFFKPENLRTHLRHHTKERPYRCELCNARFSYRVVLRTHKAAKHKVYDCEGVFECVCGEKTIAETFLRKHFRSCERKRKREQGDDAPNIRDKFKVYCNYCEIQFEDGEEFKTHQTTDRKHIDIKNAKLAIARKELGEYEKSKETPDANNSTEVECQVCGEKQPDNRLLQIHMNKLHTQKGPFNCDTCGKLFSSFSNLKTHQVIHDQDKPFVCPTCNEGFNTKVSLTNHTIKKHGTGSLSFSCTYCTIGFSGSRAYHKHMVISHKELHCVDKPHICTVCYFIFREEGQLDRHLRERHADLICLSCGKMFGYRRDLRKHMEAMHRSSDPLPPRNDGKAEDDDEEYGSDDNEQQQPNSTPVTVIVQQPINPTAATHSTLPKVLIPPSLPKPRGRPRKTSKSSNKLFSEEAGPSSTTANAPRSSFQPPQHCTSSLPPNSDPPFNMVMNMPVGPGPLPLVSSNFDQQYAAILSSQRHHNQRDGSRDDFTNSSSGSFLYE</sequence>
<keyword evidence="7" id="KW-0238">DNA-binding</keyword>
<dbReference type="InterPro" id="IPR050752">
    <property type="entry name" value="C2H2-ZF_domain"/>
</dbReference>
<evidence type="ECO:0000256" key="1">
    <source>
        <dbReference type="ARBA" id="ARBA00004123"/>
    </source>
</evidence>
<dbReference type="Pfam" id="PF13912">
    <property type="entry name" value="zf-C2H2_6"/>
    <property type="match status" value="1"/>
</dbReference>
<dbReference type="OrthoDB" id="6077919at2759"/>
<dbReference type="FunFam" id="3.30.160.60:FF:000446">
    <property type="entry name" value="Zinc finger protein"/>
    <property type="match status" value="1"/>
</dbReference>
<dbReference type="PANTHER" id="PTHR24384:SF189">
    <property type="entry name" value="C2H2-TYPE DOMAIN-CONTAINING PROTEIN-RELATED"/>
    <property type="match status" value="1"/>
</dbReference>
<reference evidence="13 14" key="1">
    <citation type="submission" date="2015-12" db="EMBL/GenBank/DDBJ databases">
        <title>The genome of Folsomia candida.</title>
        <authorList>
            <person name="Faddeeva A."/>
            <person name="Derks M.F."/>
            <person name="Anvar Y."/>
            <person name="Smit S."/>
            <person name="Van Straalen N."/>
            <person name="Roelofs D."/>
        </authorList>
    </citation>
    <scope>NUCLEOTIDE SEQUENCE [LARGE SCALE GENOMIC DNA]</scope>
    <source>
        <strain evidence="13 14">VU population</strain>
        <tissue evidence="13">Whole body</tissue>
    </source>
</reference>
<feature type="compositionally biased region" description="Acidic residues" evidence="11">
    <location>
        <begin position="662"/>
        <end position="677"/>
    </location>
</feature>
<feature type="compositionally biased region" description="Low complexity" evidence="11">
    <location>
        <begin position="1014"/>
        <end position="1027"/>
    </location>
</feature>
<dbReference type="EMBL" id="LNIX01000008">
    <property type="protein sequence ID" value="OXA50823.1"/>
    <property type="molecule type" value="Genomic_DNA"/>
</dbReference>
<feature type="compositionally biased region" description="Low complexity" evidence="11">
    <location>
        <begin position="21"/>
        <end position="30"/>
    </location>
</feature>
<evidence type="ECO:0000256" key="10">
    <source>
        <dbReference type="PROSITE-ProRule" id="PRU00042"/>
    </source>
</evidence>
<keyword evidence="6" id="KW-0805">Transcription regulation</keyword>
<feature type="domain" description="C2H2-type" evidence="12">
    <location>
        <begin position="1373"/>
        <end position="1401"/>
    </location>
</feature>
<feature type="compositionally biased region" description="Low complexity" evidence="11">
    <location>
        <begin position="491"/>
        <end position="505"/>
    </location>
</feature>
<evidence type="ECO:0000256" key="7">
    <source>
        <dbReference type="ARBA" id="ARBA00023125"/>
    </source>
</evidence>
<feature type="compositionally biased region" description="Polar residues" evidence="11">
    <location>
        <begin position="1483"/>
        <end position="1507"/>
    </location>
</feature>
<protein>
    <submittedName>
        <fullName evidence="13">Putative zinc finger protein 66</fullName>
    </submittedName>
</protein>
<keyword evidence="8" id="KW-0804">Transcription</keyword>
<evidence type="ECO:0000256" key="6">
    <source>
        <dbReference type="ARBA" id="ARBA00023015"/>
    </source>
</evidence>
<feature type="region of interest" description="Disordered" evidence="11">
    <location>
        <begin position="377"/>
        <end position="399"/>
    </location>
</feature>
<feature type="region of interest" description="Disordered" evidence="11">
    <location>
        <begin position="1"/>
        <end position="30"/>
    </location>
</feature>
<feature type="compositionally biased region" description="Acidic residues" evidence="11">
    <location>
        <begin position="717"/>
        <end position="733"/>
    </location>
</feature>
<dbReference type="PROSITE" id="PS00028">
    <property type="entry name" value="ZINC_FINGER_C2H2_1"/>
    <property type="match status" value="8"/>
</dbReference>
<feature type="compositionally biased region" description="Basic and acidic residues" evidence="11">
    <location>
        <begin position="827"/>
        <end position="838"/>
    </location>
</feature>
<keyword evidence="2" id="KW-0479">Metal-binding</keyword>
<feature type="region of interest" description="Disordered" evidence="11">
    <location>
        <begin position="1442"/>
        <end position="1512"/>
    </location>
</feature>
<feature type="region of interest" description="Disordered" evidence="11">
    <location>
        <begin position="1540"/>
        <end position="1568"/>
    </location>
</feature>
<evidence type="ECO:0000256" key="4">
    <source>
        <dbReference type="ARBA" id="ARBA00022771"/>
    </source>
</evidence>
<evidence type="ECO:0000313" key="13">
    <source>
        <dbReference type="EMBL" id="OXA50823.1"/>
    </source>
</evidence>
<proteinExistence type="predicted"/>
<feature type="domain" description="C2H2-type" evidence="12">
    <location>
        <begin position="1256"/>
        <end position="1283"/>
    </location>
</feature>
<feature type="domain" description="C2H2-type" evidence="12">
    <location>
        <begin position="1065"/>
        <end position="1094"/>
    </location>
</feature>
<feature type="compositionally biased region" description="Polar residues" evidence="11">
    <location>
        <begin position="1"/>
        <end position="10"/>
    </location>
</feature>
<keyword evidence="3" id="KW-0677">Repeat</keyword>
<feature type="compositionally biased region" description="Basic residues" evidence="11">
    <location>
        <begin position="425"/>
        <end position="452"/>
    </location>
</feature>
<dbReference type="InterPro" id="IPR017956">
    <property type="entry name" value="AT_hook_DNA-bd_motif"/>
</dbReference>
<feature type="domain" description="C2H2-type" evidence="12">
    <location>
        <begin position="1314"/>
        <end position="1346"/>
    </location>
</feature>
<feature type="compositionally biased region" description="Low complexity" evidence="11">
    <location>
        <begin position="786"/>
        <end position="801"/>
    </location>
</feature>
<feature type="region of interest" description="Disordered" evidence="11">
    <location>
        <begin position="1394"/>
        <end position="1429"/>
    </location>
</feature>
<feature type="region of interest" description="Disordered" evidence="11">
    <location>
        <begin position="929"/>
        <end position="1036"/>
    </location>
</feature>
<evidence type="ECO:0000256" key="11">
    <source>
        <dbReference type="SAM" id="MobiDB-lite"/>
    </source>
</evidence>
<keyword evidence="5" id="KW-0862">Zinc</keyword>
<keyword evidence="14" id="KW-1185">Reference proteome</keyword>
<dbReference type="GO" id="GO:0005634">
    <property type="term" value="C:nucleus"/>
    <property type="evidence" value="ECO:0007669"/>
    <property type="project" value="UniProtKB-SubCell"/>
</dbReference>
<accession>A0A226DZU5</accession>